<evidence type="ECO:0000256" key="3">
    <source>
        <dbReference type="ARBA" id="ARBA00022692"/>
    </source>
</evidence>
<dbReference type="InParanoid" id="A0A3Q3H2U5"/>
<dbReference type="InterPro" id="IPR051773">
    <property type="entry name" value="XK-related_adapter"/>
</dbReference>
<dbReference type="OrthoDB" id="10037417at2759"/>
<dbReference type="AlphaFoldDB" id="A0A3Q3H2U5"/>
<reference evidence="7" key="2">
    <citation type="submission" date="2025-09" db="UniProtKB">
        <authorList>
            <consortium name="Ensembl"/>
        </authorList>
    </citation>
    <scope>IDENTIFICATION</scope>
</reference>
<dbReference type="PANTHER" id="PTHR14297">
    <property type="entry name" value="MEMBRANE TRANSPORT PROTEIN XK FAMILY MEMBER"/>
    <property type="match status" value="1"/>
</dbReference>
<comment type="subcellular location">
    <subcellularLocation>
        <location evidence="1 6">Membrane</location>
        <topology evidence="1 6">Multi-pass membrane protein</topology>
    </subcellularLocation>
</comment>
<dbReference type="GO" id="GO:0005886">
    <property type="term" value="C:plasma membrane"/>
    <property type="evidence" value="ECO:0007669"/>
    <property type="project" value="UniProtKB-ARBA"/>
</dbReference>
<organism evidence="7 8">
    <name type="scientific">Labrus bergylta</name>
    <name type="common">ballan wrasse</name>
    <dbReference type="NCBI Taxonomy" id="56723"/>
    <lineage>
        <taxon>Eukaryota</taxon>
        <taxon>Metazoa</taxon>
        <taxon>Chordata</taxon>
        <taxon>Craniata</taxon>
        <taxon>Vertebrata</taxon>
        <taxon>Euteleostomi</taxon>
        <taxon>Actinopterygii</taxon>
        <taxon>Neopterygii</taxon>
        <taxon>Teleostei</taxon>
        <taxon>Neoteleostei</taxon>
        <taxon>Acanthomorphata</taxon>
        <taxon>Eupercaria</taxon>
        <taxon>Labriformes</taxon>
        <taxon>Labridae</taxon>
        <taxon>Labrus</taxon>
    </lineage>
</organism>
<accession>A0A3Q3H2U5</accession>
<reference evidence="7" key="1">
    <citation type="submission" date="2025-08" db="UniProtKB">
        <authorList>
            <consortium name="Ensembl"/>
        </authorList>
    </citation>
    <scope>IDENTIFICATION</scope>
</reference>
<dbReference type="STRING" id="56723.ENSLBEP00000038519"/>
<keyword evidence="5 6" id="KW-0472">Membrane</keyword>
<dbReference type="RefSeq" id="XP_020501106.1">
    <property type="nucleotide sequence ID" value="XM_020645450.3"/>
</dbReference>
<proteinExistence type="inferred from homology"/>
<keyword evidence="4 6" id="KW-1133">Transmembrane helix</keyword>
<evidence type="ECO:0000313" key="8">
    <source>
        <dbReference type="Proteomes" id="UP000261660"/>
    </source>
</evidence>
<feature type="transmembrane region" description="Helical" evidence="6">
    <location>
        <begin position="386"/>
        <end position="406"/>
    </location>
</feature>
<keyword evidence="3 6" id="KW-0812">Transmembrane</keyword>
<evidence type="ECO:0000313" key="7">
    <source>
        <dbReference type="Ensembl" id="ENSLBEP00000038519.1"/>
    </source>
</evidence>
<evidence type="ECO:0000256" key="6">
    <source>
        <dbReference type="RuleBase" id="RU910716"/>
    </source>
</evidence>
<comment type="similarity">
    <text evidence="2 6">Belongs to the XK family.</text>
</comment>
<dbReference type="GeneID" id="109992724"/>
<dbReference type="InterPro" id="IPR018629">
    <property type="entry name" value="XK-rel"/>
</dbReference>
<dbReference type="FunCoup" id="A0A3Q3H2U5">
    <property type="interactions" value="32"/>
</dbReference>
<feature type="transmembrane region" description="Helical" evidence="6">
    <location>
        <begin position="354"/>
        <end position="374"/>
    </location>
</feature>
<sequence length="493" mass="56348">MCEVAVEEQEREISDVDPQECPSAAENGVMLVVNHSHVRAPLSVVLATLLYCAEFITAAVLCSMYHKTNDGMWMAFTITFMLVPAVLIQLTLTFIHRDLGTDRPLVLFLHLLLLGPVIRCFEALVVYFKAGHREEPYVTISRKIQLKKGQGLPMELEIGQSERTLATHRNAFKRTAVIQAFLGSTPQLTLQLYATIQEKYFLPARLALMIITLISITYGALVCSVLAIQIRYDEYKVRLRPAAYLCMIAWRGLEIATRITALVLFSTALTEWVILVGFVNLLFFFFLPWTEFWARKGSLTEDVEKNFSKLGTTVVLCMFTLLYACINVFCWSAVQLDLTHKELIEREQHWGRLALYYCGRFVENFLLILLWYLFKSDFYEYVCAPLLVVQLLIGYSLAVIFMLLFYQFCHPCRRLFKYNVHDCLHCVCCHKGREGAGGRQRKPQPTYSTTGTMVLVPEEPLELLDPRNSEPPDLTSQLGERETAIIEDIMEAA</sequence>
<name>A0A3Q3H2U5_9LABR</name>
<dbReference type="Ensembl" id="ENSLBET00000040113.1">
    <property type="protein sequence ID" value="ENSLBEP00000038519.1"/>
    <property type="gene ID" value="ENSLBEG00000028723.1"/>
</dbReference>
<feature type="transmembrane region" description="Helical" evidence="6">
    <location>
        <begin position="73"/>
        <end position="95"/>
    </location>
</feature>
<feature type="transmembrane region" description="Helical" evidence="6">
    <location>
        <begin position="206"/>
        <end position="230"/>
    </location>
</feature>
<evidence type="ECO:0000256" key="1">
    <source>
        <dbReference type="ARBA" id="ARBA00004141"/>
    </source>
</evidence>
<feature type="transmembrane region" description="Helical" evidence="6">
    <location>
        <begin position="40"/>
        <end position="61"/>
    </location>
</feature>
<dbReference type="GeneTree" id="ENSGT00390000003231"/>
<dbReference type="PANTHER" id="PTHR14297:SF4">
    <property type="entry name" value="XK-RELATED PROTEIN 2"/>
    <property type="match status" value="1"/>
</dbReference>
<keyword evidence="8" id="KW-1185">Reference proteome</keyword>
<dbReference type="CTD" id="402415"/>
<evidence type="ECO:0000256" key="4">
    <source>
        <dbReference type="ARBA" id="ARBA00022989"/>
    </source>
</evidence>
<evidence type="ECO:0000256" key="2">
    <source>
        <dbReference type="ARBA" id="ARBA00008789"/>
    </source>
</evidence>
<protein>
    <recommendedName>
        <fullName evidence="6">XK-related protein</fullName>
    </recommendedName>
</protein>
<feature type="transmembrane region" description="Helical" evidence="6">
    <location>
        <begin position="107"/>
        <end position="128"/>
    </location>
</feature>
<feature type="transmembrane region" description="Helical" evidence="6">
    <location>
        <begin position="310"/>
        <end position="334"/>
    </location>
</feature>
<dbReference type="Pfam" id="PF09815">
    <property type="entry name" value="XK-related"/>
    <property type="match status" value="1"/>
</dbReference>
<evidence type="ECO:0000256" key="5">
    <source>
        <dbReference type="ARBA" id="ARBA00023136"/>
    </source>
</evidence>
<dbReference type="Proteomes" id="UP000261660">
    <property type="component" value="Unplaced"/>
</dbReference>
<feature type="transmembrane region" description="Helical" evidence="6">
    <location>
        <begin position="272"/>
        <end position="290"/>
    </location>
</feature>